<evidence type="ECO:0000256" key="1">
    <source>
        <dbReference type="SAM" id="MobiDB-lite"/>
    </source>
</evidence>
<name>A0A5N4DI82_CAMDR</name>
<organism evidence="2 3">
    <name type="scientific">Camelus dromedarius</name>
    <name type="common">Dromedary</name>
    <name type="synonym">Arabian camel</name>
    <dbReference type="NCBI Taxonomy" id="9838"/>
    <lineage>
        <taxon>Eukaryota</taxon>
        <taxon>Metazoa</taxon>
        <taxon>Chordata</taxon>
        <taxon>Craniata</taxon>
        <taxon>Vertebrata</taxon>
        <taxon>Euteleostomi</taxon>
        <taxon>Mammalia</taxon>
        <taxon>Eutheria</taxon>
        <taxon>Laurasiatheria</taxon>
        <taxon>Artiodactyla</taxon>
        <taxon>Tylopoda</taxon>
        <taxon>Camelidae</taxon>
        <taxon>Camelus</taxon>
    </lineage>
</organism>
<reference evidence="2 3" key="1">
    <citation type="journal article" date="2019" name="Mol. Ecol. Resour.">
        <title>Improving Illumina assemblies with Hi-C and long reads: an example with the North African dromedary.</title>
        <authorList>
            <person name="Elbers J.P."/>
            <person name="Rogers M.F."/>
            <person name="Perelman P.L."/>
            <person name="Proskuryakova A.A."/>
            <person name="Serdyukova N.A."/>
            <person name="Johnson W.E."/>
            <person name="Horin P."/>
            <person name="Corander J."/>
            <person name="Murphy D."/>
            <person name="Burger P.A."/>
        </authorList>
    </citation>
    <scope>NUCLEOTIDE SEQUENCE [LARGE SCALE GENOMIC DNA]</scope>
    <source>
        <strain evidence="2">Drom800</strain>
        <tissue evidence="2">Blood</tissue>
    </source>
</reference>
<dbReference type="EMBL" id="JWIN03000011">
    <property type="protein sequence ID" value="KAB1270759.1"/>
    <property type="molecule type" value="Genomic_DNA"/>
</dbReference>
<comment type="caution">
    <text evidence="2">The sequence shown here is derived from an EMBL/GenBank/DDBJ whole genome shotgun (WGS) entry which is preliminary data.</text>
</comment>
<proteinExistence type="predicted"/>
<accession>A0A5N4DI82</accession>
<sequence length="146" mass="16391">MALPQSEDAMTGDTDKYLGPQDLKELGDDSLPAEGYVGFSLGARSASLRSFSSDRSYTLNRSSYARDSMMIEELLVPSKEQVRVRFIEQPSTVQLPFVVESRSLSHDKNSSFCTCDLAFNILSKQALQKCSQWLFSVWSNKTPYVE</sequence>
<evidence type="ECO:0000313" key="2">
    <source>
        <dbReference type="EMBL" id="KAB1270759.1"/>
    </source>
</evidence>
<gene>
    <name evidence="2" type="primary">Ankyrin-3</name>
    <name evidence="2" type="ORF">Cadr_000009220</name>
</gene>
<evidence type="ECO:0000313" key="3">
    <source>
        <dbReference type="Proteomes" id="UP000299084"/>
    </source>
</evidence>
<dbReference type="AlphaFoldDB" id="A0A5N4DI82"/>
<feature type="region of interest" description="Disordered" evidence="1">
    <location>
        <begin position="1"/>
        <end position="24"/>
    </location>
</feature>
<protein>
    <submittedName>
        <fullName evidence="2">Ankyrin-3</fullName>
    </submittedName>
</protein>
<dbReference type="Proteomes" id="UP000299084">
    <property type="component" value="Unassembled WGS sequence"/>
</dbReference>
<keyword evidence="3" id="KW-1185">Reference proteome</keyword>